<evidence type="ECO:0000313" key="2">
    <source>
        <dbReference type="EMBL" id="KAF7800997.1"/>
    </source>
</evidence>
<dbReference type="EMBL" id="JAAIUW010000056">
    <property type="protein sequence ID" value="KAF7800997.1"/>
    <property type="molecule type" value="Genomic_DNA"/>
</dbReference>
<protein>
    <submittedName>
        <fullName evidence="3">Uncharacterized protein</fullName>
    </submittedName>
</protein>
<sequence length="27" mass="3267">MEHPKPENRFPKVPRNMSYCGMPVKHR</sequence>
<feature type="compositionally biased region" description="Basic and acidic residues" evidence="1">
    <location>
        <begin position="1"/>
        <end position="10"/>
    </location>
</feature>
<dbReference type="AlphaFoldDB" id="A0A834TS35"/>
<proteinExistence type="predicted"/>
<dbReference type="Proteomes" id="UP000634136">
    <property type="component" value="Unassembled WGS sequence"/>
</dbReference>
<accession>A0A834TS35</accession>
<evidence type="ECO:0000313" key="4">
    <source>
        <dbReference type="Proteomes" id="UP000634136"/>
    </source>
</evidence>
<name>A0A834TS35_9FABA</name>
<feature type="region of interest" description="Disordered" evidence="1">
    <location>
        <begin position="1"/>
        <end position="27"/>
    </location>
</feature>
<organism evidence="3 4">
    <name type="scientific">Senna tora</name>
    <dbReference type="NCBI Taxonomy" id="362788"/>
    <lineage>
        <taxon>Eukaryota</taxon>
        <taxon>Viridiplantae</taxon>
        <taxon>Streptophyta</taxon>
        <taxon>Embryophyta</taxon>
        <taxon>Tracheophyta</taxon>
        <taxon>Spermatophyta</taxon>
        <taxon>Magnoliopsida</taxon>
        <taxon>eudicotyledons</taxon>
        <taxon>Gunneridae</taxon>
        <taxon>Pentapetalae</taxon>
        <taxon>rosids</taxon>
        <taxon>fabids</taxon>
        <taxon>Fabales</taxon>
        <taxon>Fabaceae</taxon>
        <taxon>Caesalpinioideae</taxon>
        <taxon>Cassia clade</taxon>
        <taxon>Senna</taxon>
    </lineage>
</organism>
<reference evidence="3" key="1">
    <citation type="submission" date="2020-09" db="EMBL/GenBank/DDBJ databases">
        <title>Genome-Enabled Discovery of Anthraquinone Biosynthesis in Senna tora.</title>
        <authorList>
            <person name="Kang S.-H."/>
            <person name="Pandey R.P."/>
            <person name="Lee C.-M."/>
            <person name="Sim J.-S."/>
            <person name="Jeong J.-T."/>
            <person name="Choi B.-S."/>
            <person name="Jung M."/>
            <person name="Ginzburg D."/>
            <person name="Zhao K."/>
            <person name="Won S.Y."/>
            <person name="Oh T.-J."/>
            <person name="Yu Y."/>
            <person name="Kim N.-H."/>
            <person name="Lee O.R."/>
            <person name="Lee T.-H."/>
            <person name="Bashyal P."/>
            <person name="Kim T.-S."/>
            <person name="Lee W.-H."/>
            <person name="Kawkins C."/>
            <person name="Kim C.-K."/>
            <person name="Kim J.S."/>
            <person name="Ahn B.O."/>
            <person name="Rhee S.Y."/>
            <person name="Sohng J.K."/>
        </authorList>
    </citation>
    <scope>NUCLEOTIDE SEQUENCE</scope>
    <source>
        <tissue evidence="3">Leaf</tissue>
    </source>
</reference>
<dbReference type="EMBL" id="JAAIUW010000006">
    <property type="protein sequence ID" value="KAF7826952.1"/>
    <property type="molecule type" value="Genomic_DNA"/>
</dbReference>
<comment type="caution">
    <text evidence="3">The sequence shown here is derived from an EMBL/GenBank/DDBJ whole genome shotgun (WGS) entry which is preliminary data.</text>
</comment>
<evidence type="ECO:0000256" key="1">
    <source>
        <dbReference type="SAM" id="MobiDB-lite"/>
    </source>
</evidence>
<keyword evidence="4" id="KW-1185">Reference proteome</keyword>
<gene>
    <name evidence="3" type="ORF">G2W53_018116</name>
    <name evidence="2" type="ORF">G2W53_044520</name>
</gene>
<evidence type="ECO:0000313" key="3">
    <source>
        <dbReference type="EMBL" id="KAF7826952.1"/>
    </source>
</evidence>